<reference evidence="2" key="1">
    <citation type="journal article" date="2019" name="Int. J. Syst. Evol. Microbiol.">
        <title>The Global Catalogue of Microorganisms (GCM) 10K type strain sequencing project: providing services to taxonomists for standard genome sequencing and annotation.</title>
        <authorList>
            <consortium name="The Broad Institute Genomics Platform"/>
            <consortium name="The Broad Institute Genome Sequencing Center for Infectious Disease"/>
            <person name="Wu L."/>
            <person name="Ma J."/>
        </authorList>
    </citation>
    <scope>NUCLEOTIDE SEQUENCE [LARGE SCALE GENOMIC DNA]</scope>
    <source>
        <strain evidence="2">JCM 16928</strain>
    </source>
</reference>
<evidence type="ECO:0000313" key="2">
    <source>
        <dbReference type="Proteomes" id="UP001501222"/>
    </source>
</evidence>
<name>A0ABP6Z4Z9_9ACTN</name>
<sequence>MRILPMIEPVSFRDILTHKDRLIPACYQVDQKNVCERRFSNTLRSRHDAGVVSIEQLPSTFKAFILNVDLRLPSKLIEIPFRASENIVVKNSFKHGSAIEPEFVMPLLYFRVASN</sequence>
<organism evidence="1 2">
    <name type="scientific">Kribbella ginsengisoli</name>
    <dbReference type="NCBI Taxonomy" id="363865"/>
    <lineage>
        <taxon>Bacteria</taxon>
        <taxon>Bacillati</taxon>
        <taxon>Actinomycetota</taxon>
        <taxon>Actinomycetes</taxon>
        <taxon>Propionibacteriales</taxon>
        <taxon>Kribbellaceae</taxon>
        <taxon>Kribbella</taxon>
    </lineage>
</organism>
<proteinExistence type="predicted"/>
<dbReference type="EMBL" id="BAABAA010000021">
    <property type="protein sequence ID" value="GAA3597828.1"/>
    <property type="molecule type" value="Genomic_DNA"/>
</dbReference>
<accession>A0ABP6Z4Z9</accession>
<gene>
    <name evidence="1" type="ORF">GCM10022235_81960</name>
</gene>
<dbReference type="Proteomes" id="UP001501222">
    <property type="component" value="Unassembled WGS sequence"/>
</dbReference>
<keyword evidence="2" id="KW-1185">Reference proteome</keyword>
<comment type="caution">
    <text evidence="1">The sequence shown here is derived from an EMBL/GenBank/DDBJ whole genome shotgun (WGS) entry which is preliminary data.</text>
</comment>
<evidence type="ECO:0000313" key="1">
    <source>
        <dbReference type="EMBL" id="GAA3597828.1"/>
    </source>
</evidence>
<protein>
    <submittedName>
        <fullName evidence="1">Uncharacterized protein</fullName>
    </submittedName>
</protein>